<reference evidence="1 2" key="1">
    <citation type="submission" date="2018-08" db="EMBL/GenBank/DDBJ databases">
        <title>Chitinophagaceae sp. K23C18032701, a novel bacterium isolated from forest soil.</title>
        <authorList>
            <person name="Wang C."/>
        </authorList>
    </citation>
    <scope>NUCLEOTIDE SEQUENCE [LARGE SCALE GENOMIC DNA]</scope>
    <source>
        <strain evidence="1 2">K23C18032701</strain>
    </source>
</reference>
<dbReference type="Proteomes" id="UP000261284">
    <property type="component" value="Unassembled WGS sequence"/>
</dbReference>
<keyword evidence="2" id="KW-1185">Reference proteome</keyword>
<evidence type="ECO:0000313" key="2">
    <source>
        <dbReference type="Proteomes" id="UP000261284"/>
    </source>
</evidence>
<organism evidence="1 2">
    <name type="scientific">Deminuibacter soli</name>
    <dbReference type="NCBI Taxonomy" id="2291815"/>
    <lineage>
        <taxon>Bacteria</taxon>
        <taxon>Pseudomonadati</taxon>
        <taxon>Bacteroidota</taxon>
        <taxon>Chitinophagia</taxon>
        <taxon>Chitinophagales</taxon>
        <taxon>Chitinophagaceae</taxon>
        <taxon>Deminuibacter</taxon>
    </lineage>
</organism>
<dbReference type="AlphaFoldDB" id="A0A3E1NEP8"/>
<dbReference type="EMBL" id="QTJU01000010">
    <property type="protein sequence ID" value="RFM26332.1"/>
    <property type="molecule type" value="Genomic_DNA"/>
</dbReference>
<name>A0A3E1NEP8_9BACT</name>
<accession>A0A3E1NEP8</accession>
<dbReference type="RefSeq" id="WP_116849204.1">
    <property type="nucleotide sequence ID" value="NZ_QTJU01000010.1"/>
</dbReference>
<evidence type="ECO:0000313" key="1">
    <source>
        <dbReference type="EMBL" id="RFM26332.1"/>
    </source>
</evidence>
<gene>
    <name evidence="1" type="ORF">DXN05_20705</name>
</gene>
<protein>
    <submittedName>
        <fullName evidence="1">Uncharacterized protein</fullName>
    </submittedName>
</protein>
<sequence>MKNFTVQVEYDGHNYECYVQKLKDKEDNVYIVNFFANTLIKQYQSKRIVLCAQRLNLGNAVEHPVAAANNLPAFEANLWRAIWLNDK</sequence>
<dbReference type="OrthoDB" id="9966932at2"/>
<proteinExistence type="predicted"/>
<comment type="caution">
    <text evidence="1">The sequence shown here is derived from an EMBL/GenBank/DDBJ whole genome shotgun (WGS) entry which is preliminary data.</text>
</comment>